<name>A0A8J8CGV2_9CYAN</name>
<keyword evidence="2" id="KW-1185">Reference proteome</keyword>
<protein>
    <submittedName>
        <fullName evidence="1">Uncharacterized protein</fullName>
    </submittedName>
</protein>
<proteinExistence type="predicted"/>
<evidence type="ECO:0000313" key="2">
    <source>
        <dbReference type="Proteomes" id="UP000646053"/>
    </source>
</evidence>
<dbReference type="Proteomes" id="UP000646053">
    <property type="component" value="Unassembled WGS sequence"/>
</dbReference>
<comment type="caution">
    <text evidence="1">The sequence shown here is derived from an EMBL/GenBank/DDBJ whole genome shotgun (WGS) entry which is preliminary data.</text>
</comment>
<dbReference type="EMBL" id="WVIE01000002">
    <property type="protein sequence ID" value="NDJ15979.1"/>
    <property type="molecule type" value="Genomic_DNA"/>
</dbReference>
<organism evidence="1 2">
    <name type="scientific">Myxacorys almedinensis A</name>
    <dbReference type="NCBI Taxonomy" id="2690445"/>
    <lineage>
        <taxon>Bacteria</taxon>
        <taxon>Bacillati</taxon>
        <taxon>Cyanobacteriota</taxon>
        <taxon>Cyanophyceae</taxon>
        <taxon>Leptolyngbyales</taxon>
        <taxon>Leptolyngbyaceae</taxon>
        <taxon>Myxacorys</taxon>
        <taxon>Myxacorys almedinensis</taxon>
    </lineage>
</organism>
<gene>
    <name evidence="1" type="ORF">GS601_01540</name>
</gene>
<dbReference type="AlphaFoldDB" id="A0A8J8CGV2"/>
<accession>A0A8J8CGV2</accession>
<reference evidence="1" key="1">
    <citation type="submission" date="2019-12" db="EMBL/GenBank/DDBJ databases">
        <title>High-Quality draft genome sequences of three cyanobacteria isolated from the limestone walls of the Old Cathedral of Coimbra.</title>
        <authorList>
            <person name="Tiago I."/>
            <person name="Soares F."/>
            <person name="Portugal A."/>
        </authorList>
    </citation>
    <scope>NUCLEOTIDE SEQUENCE</scope>
    <source>
        <strain evidence="1">A</strain>
    </source>
</reference>
<sequence>MTETALSHNGILIRLPDERWQPIIQRHTVLTDKKQLVLNTLSNPTRILEGNDGALLAIQQFEPARWLVVAYREEGDDEFVITAFPTRRINFLNRRRQIW</sequence>
<evidence type="ECO:0000313" key="1">
    <source>
        <dbReference type="EMBL" id="NDJ15979.1"/>
    </source>
</evidence>
<dbReference type="RefSeq" id="WP_162421489.1">
    <property type="nucleotide sequence ID" value="NZ_WVIE01000002.1"/>
</dbReference>